<organism evidence="2 3">
    <name type="scientific">Circinella minor</name>
    <dbReference type="NCBI Taxonomy" id="1195481"/>
    <lineage>
        <taxon>Eukaryota</taxon>
        <taxon>Fungi</taxon>
        <taxon>Fungi incertae sedis</taxon>
        <taxon>Mucoromycota</taxon>
        <taxon>Mucoromycotina</taxon>
        <taxon>Mucoromycetes</taxon>
        <taxon>Mucorales</taxon>
        <taxon>Lichtheimiaceae</taxon>
        <taxon>Circinella</taxon>
    </lineage>
</organism>
<keyword evidence="3" id="KW-1185">Reference proteome</keyword>
<proteinExistence type="predicted"/>
<reference evidence="2 3" key="1">
    <citation type="submission" date="2020-12" db="EMBL/GenBank/DDBJ databases">
        <title>Metabolic potential, ecology and presence of endohyphal bacteria is reflected in genomic diversity of Mucoromycotina.</title>
        <authorList>
            <person name="Muszewska A."/>
            <person name="Okrasinska A."/>
            <person name="Steczkiewicz K."/>
            <person name="Drgas O."/>
            <person name="Orlowska M."/>
            <person name="Perlinska-Lenart U."/>
            <person name="Aleksandrzak-Piekarczyk T."/>
            <person name="Szatraj K."/>
            <person name="Zielenkiewicz U."/>
            <person name="Pilsyk S."/>
            <person name="Malc E."/>
            <person name="Mieczkowski P."/>
            <person name="Kruszewska J.S."/>
            <person name="Biernat P."/>
            <person name="Pawlowska J."/>
        </authorList>
    </citation>
    <scope>NUCLEOTIDE SEQUENCE [LARGE SCALE GENOMIC DNA]</scope>
    <source>
        <strain evidence="2 3">CBS 142.35</strain>
    </source>
</reference>
<dbReference type="EMBL" id="JAEPRB010000001">
    <property type="protein sequence ID" value="KAG2228272.1"/>
    <property type="molecule type" value="Genomic_DNA"/>
</dbReference>
<sequence length="418" mass="47439">MTRRLEQFKSVTTLDLSYATTLSSRAARTFIRDLYRLDRGWTLRLPLDSIIRSVALTTINTTTTSSPSPVTRNAPDENTSPSQTDMSIPYSSAGLTNRDTNKMLSLIPWLGHKRPNDITNTPLHPKDVNLDEWETPPIAREHQQIPTPQMKKLQDHYVHRLLNCGEYKKLDVSSPISDSRLPPNAPIKNMNDIQAAIIEYGSQLLESIIMFDSNWFFITSVDVFLHNNPSIDDCVDGDKLNQKHKAFLEYAIHDLTKSLQETKTSNIMFILENYPEFTQSNRHLRQYANASALLPWSLQSLRFVKRGMYPINSLAFDNHVVFESNKTVSVHMVANIIICSIAKGTMEKETYSVAVIDVLVKMEQDIRTGDSEEHLTGFIVREKDTVLDRVISGGYSGAITQQNKKICSNFEKNCPDTL</sequence>
<evidence type="ECO:0000313" key="3">
    <source>
        <dbReference type="Proteomes" id="UP000646827"/>
    </source>
</evidence>
<evidence type="ECO:0000256" key="1">
    <source>
        <dbReference type="SAM" id="MobiDB-lite"/>
    </source>
</evidence>
<feature type="region of interest" description="Disordered" evidence="1">
    <location>
        <begin position="61"/>
        <end position="94"/>
    </location>
</feature>
<comment type="caution">
    <text evidence="2">The sequence shown here is derived from an EMBL/GenBank/DDBJ whole genome shotgun (WGS) entry which is preliminary data.</text>
</comment>
<accession>A0A8H7SFD4</accession>
<dbReference type="Proteomes" id="UP000646827">
    <property type="component" value="Unassembled WGS sequence"/>
</dbReference>
<dbReference type="AlphaFoldDB" id="A0A8H7SFD4"/>
<protein>
    <submittedName>
        <fullName evidence="2">Uncharacterized protein</fullName>
    </submittedName>
</protein>
<name>A0A8H7SFD4_9FUNG</name>
<gene>
    <name evidence="2" type="ORF">INT45_011064</name>
</gene>
<feature type="compositionally biased region" description="Low complexity" evidence="1">
    <location>
        <begin position="61"/>
        <end position="71"/>
    </location>
</feature>
<feature type="compositionally biased region" description="Polar residues" evidence="1">
    <location>
        <begin position="76"/>
        <end position="94"/>
    </location>
</feature>
<evidence type="ECO:0000313" key="2">
    <source>
        <dbReference type="EMBL" id="KAG2228272.1"/>
    </source>
</evidence>
<dbReference type="OrthoDB" id="2289581at2759"/>